<evidence type="ECO:0000313" key="14">
    <source>
        <dbReference type="EMBL" id="ETV98075.1"/>
    </source>
</evidence>
<evidence type="ECO:0000259" key="13">
    <source>
        <dbReference type="PROSITE" id="PS50156"/>
    </source>
</evidence>
<dbReference type="GeneID" id="20086411"/>
<evidence type="ECO:0000256" key="12">
    <source>
        <dbReference type="SAM" id="SignalP"/>
    </source>
</evidence>
<feature type="transmembrane region" description="Helical" evidence="11">
    <location>
        <begin position="698"/>
        <end position="717"/>
    </location>
</feature>
<feature type="transmembrane region" description="Helical" evidence="11">
    <location>
        <begin position="729"/>
        <end position="753"/>
    </location>
</feature>
<dbReference type="Pfam" id="PF16414">
    <property type="entry name" value="NPC1_N"/>
    <property type="match status" value="1"/>
</dbReference>
<feature type="domain" description="SSD" evidence="13">
    <location>
        <begin position="693"/>
        <end position="865"/>
    </location>
</feature>
<evidence type="ECO:0000256" key="8">
    <source>
        <dbReference type="ARBA" id="ARBA00023136"/>
    </source>
</evidence>
<feature type="transmembrane region" description="Helical" evidence="11">
    <location>
        <begin position="359"/>
        <end position="379"/>
    </location>
</feature>
<dbReference type="InterPro" id="IPR053956">
    <property type="entry name" value="NPC1_MLD"/>
</dbReference>
<evidence type="ECO:0000256" key="4">
    <source>
        <dbReference type="ARBA" id="ARBA00022692"/>
    </source>
</evidence>
<dbReference type="PANTHER" id="PTHR45727">
    <property type="entry name" value="NPC INTRACELLULAR CHOLESTEROL TRANSPORTER 1"/>
    <property type="match status" value="1"/>
</dbReference>
<feature type="transmembrane region" description="Helical" evidence="11">
    <location>
        <begin position="1354"/>
        <end position="1377"/>
    </location>
</feature>
<dbReference type="STRING" id="157072.A0A024TV67"/>
<dbReference type="RefSeq" id="XP_008873636.1">
    <property type="nucleotide sequence ID" value="XM_008875414.1"/>
</dbReference>
<dbReference type="InterPro" id="IPR032190">
    <property type="entry name" value="NPC1_N"/>
</dbReference>
<dbReference type="GO" id="GO:0032934">
    <property type="term" value="F:sterol binding"/>
    <property type="evidence" value="ECO:0007669"/>
    <property type="project" value="TreeGrafter"/>
</dbReference>
<keyword evidence="4 11" id="KW-0812">Transmembrane</keyword>
<evidence type="ECO:0000256" key="9">
    <source>
        <dbReference type="ARBA" id="ARBA00023157"/>
    </source>
</evidence>
<feature type="signal peptide" evidence="12">
    <location>
        <begin position="1"/>
        <end position="23"/>
    </location>
</feature>
<reference evidence="14" key="1">
    <citation type="submission" date="2013-12" db="EMBL/GenBank/DDBJ databases">
        <title>The Genome Sequence of Aphanomyces invadans NJM9701.</title>
        <authorList>
            <consortium name="The Broad Institute Genomics Platform"/>
            <person name="Russ C."/>
            <person name="Tyler B."/>
            <person name="van West P."/>
            <person name="Dieguez-Uribeondo J."/>
            <person name="Young S.K."/>
            <person name="Zeng Q."/>
            <person name="Gargeya S."/>
            <person name="Fitzgerald M."/>
            <person name="Abouelleil A."/>
            <person name="Alvarado L."/>
            <person name="Chapman S.B."/>
            <person name="Gainer-Dewar J."/>
            <person name="Goldberg J."/>
            <person name="Griggs A."/>
            <person name="Gujja S."/>
            <person name="Hansen M."/>
            <person name="Howarth C."/>
            <person name="Imamovic A."/>
            <person name="Ireland A."/>
            <person name="Larimer J."/>
            <person name="McCowan C."/>
            <person name="Murphy C."/>
            <person name="Pearson M."/>
            <person name="Poon T.W."/>
            <person name="Priest M."/>
            <person name="Roberts A."/>
            <person name="Saif S."/>
            <person name="Shea T."/>
            <person name="Sykes S."/>
            <person name="Wortman J."/>
            <person name="Nusbaum C."/>
            <person name="Birren B."/>
        </authorList>
    </citation>
    <scope>NUCLEOTIDE SEQUENCE [LARGE SCALE GENOMIC DNA]</scope>
    <source>
        <strain evidence="14">NJM9701</strain>
    </source>
</reference>
<comment type="subcellular location">
    <subcellularLocation>
        <location evidence="1">Membrane</location>
        <topology evidence="1">Multi-pass membrane protein</topology>
    </subcellularLocation>
</comment>
<proteinExistence type="inferred from homology"/>
<dbReference type="eggNOG" id="KOG1933">
    <property type="taxonomic scope" value="Eukaryota"/>
</dbReference>
<dbReference type="InterPro" id="IPR053958">
    <property type="entry name" value="HMGCR/SNAP/NPC1-like_SSD"/>
</dbReference>
<evidence type="ECO:0000256" key="6">
    <source>
        <dbReference type="ARBA" id="ARBA00022989"/>
    </source>
</evidence>
<gene>
    <name evidence="14" type="ORF">H310_09361</name>
</gene>
<dbReference type="GO" id="GO:0015918">
    <property type="term" value="P:sterol transport"/>
    <property type="evidence" value="ECO:0007669"/>
    <property type="project" value="TreeGrafter"/>
</dbReference>
<organism evidence="14">
    <name type="scientific">Aphanomyces invadans</name>
    <dbReference type="NCBI Taxonomy" id="157072"/>
    <lineage>
        <taxon>Eukaryota</taxon>
        <taxon>Sar</taxon>
        <taxon>Stramenopiles</taxon>
        <taxon>Oomycota</taxon>
        <taxon>Saprolegniomycetes</taxon>
        <taxon>Saprolegniales</taxon>
        <taxon>Verrucalvaceae</taxon>
        <taxon>Aphanomyces</taxon>
    </lineage>
</organism>
<keyword evidence="9" id="KW-1015">Disulfide bond</keyword>
<keyword evidence="5 12" id="KW-0732">Signal</keyword>
<feature type="transmembrane region" description="Helical" evidence="11">
    <location>
        <begin position="759"/>
        <end position="781"/>
    </location>
</feature>
<keyword evidence="3" id="KW-0813">Transport</keyword>
<dbReference type="InterPro" id="IPR000731">
    <property type="entry name" value="SSD"/>
</dbReference>
<dbReference type="PROSITE" id="PS50156">
    <property type="entry name" value="SSD"/>
    <property type="match status" value="1"/>
</dbReference>
<keyword evidence="8 11" id="KW-0472">Membrane</keyword>
<evidence type="ECO:0000256" key="1">
    <source>
        <dbReference type="ARBA" id="ARBA00004141"/>
    </source>
</evidence>
<dbReference type="GO" id="GO:0016020">
    <property type="term" value="C:membrane"/>
    <property type="evidence" value="ECO:0007669"/>
    <property type="project" value="UniProtKB-SubCell"/>
</dbReference>
<keyword evidence="7" id="KW-0445">Lipid transport</keyword>
<name>A0A024TV67_9STRA</name>
<evidence type="ECO:0000256" key="3">
    <source>
        <dbReference type="ARBA" id="ARBA00022448"/>
    </source>
</evidence>
<feature type="chain" id="PRO_5001537804" description="SSD domain-containing protein" evidence="12">
    <location>
        <begin position="24"/>
        <end position="1393"/>
    </location>
</feature>
<dbReference type="Pfam" id="PF12349">
    <property type="entry name" value="Sterol-sensing"/>
    <property type="match status" value="1"/>
</dbReference>
<feature type="transmembrane region" description="Helical" evidence="11">
    <location>
        <begin position="840"/>
        <end position="865"/>
    </location>
</feature>
<keyword evidence="6 11" id="KW-1133">Transmembrane helix</keyword>
<dbReference type="VEuPathDB" id="FungiDB:H310_09361"/>
<evidence type="ECO:0000256" key="2">
    <source>
        <dbReference type="ARBA" id="ARBA00005585"/>
    </source>
</evidence>
<evidence type="ECO:0000256" key="7">
    <source>
        <dbReference type="ARBA" id="ARBA00023055"/>
    </source>
</evidence>
<comment type="similarity">
    <text evidence="2">Belongs to the patched family.</text>
</comment>
<dbReference type="PANTHER" id="PTHR45727:SF2">
    <property type="entry name" value="NPC INTRACELLULAR CHOLESTEROL TRANSPORTER 1"/>
    <property type="match status" value="1"/>
</dbReference>
<keyword evidence="10" id="KW-0325">Glycoprotein</keyword>
<accession>A0A024TV67</accession>
<dbReference type="Gene3D" id="1.20.1640.10">
    <property type="entry name" value="Multidrug efflux transporter AcrB transmembrane domain"/>
    <property type="match status" value="2"/>
</dbReference>
<sequence length="1393" mass="151343">MYNIHSAMIVIAAALAATTLAVGQVPTSSLTGLSQCKFSNGLKCLTSPQSNPLAETLGLGTFKRGAGMCSMMGVTPVVVNPGSTQPAFYVPISGEDAHAKMKLRNKFSEWDASNQAAFQVDCPLFYKEQILGQKKDYLCCTEDQYRTMQTQYRMIGGLCEVSKQVLQNVWCNYACHPSQTQFMDVNQLHFYPSSTNGSVSYPAIEEATYYVGDDFARDIYEYSKGDLIAKVLCSPQAGCNSGLGLLKKMGEYQFNGIGSPNQVNFVPASAMAKNEKCSCDGASSNASCILPLDAKLPTCAGVCGSVCAAAPTPLGYTPGCNNAVTSGSSNASTGDVDSTWQPLFDFMEEAPTDHNAVNVASVVGCVGLWVLVCAVLAFLTRTESKTASMEDETSTVEAPISNTSYVETVASRAMASWGSFVARHPARILMVMTVMAVFAMAGLHRAVIEVDPIKLWVAESSTAFKERDRFGQLFMPFYRTSQMILRPKDGGTIARGPVLKEALALQAKVAALQATVDGADVRLEDICWRATGTACTINSITQYFQNNVTHYDVYDQHNLALVHFANCLFSPSYADVQTCQKLAAKNVVLPPTMSDCPCLSSYGAPMDMYTTVLGQFPPNARDNVALFQESKAMLSTILAYNYYDEAQNAKAKAWERRYIDFLQVEARENAVFTIDFMAEVSIADEIAVASKGDVTPAALSYVLMIIYVTLGINRWNWRDLRHSFTHAKLLVGFLGILLILVSVVSTIGLFSWFGVHVQIVIMEVVPFLTLAIGVDNIFLLVHQVHVVETAERTEGSPLAVDVVLANAVGRIGPSIVLASITESAAFLFGCISPMPAVLWFAAFSAAAVFVNLVVQMTMFLALLALDKRRDASKSTIRRTNMSRSATSELQVPLEATPAPILTPVDPPSPSKVVHKSLAERAVEAYASLLVQWPVKLAVVTIFFTWTLLSIRSAQWLEQGLNNKDAMPSKSYMVSYFDAIDATLETGPPIFYIVEAGYKSNPKSFDFSDTTTTQLFCKSKAFCAAQSIPNIVEALGNGGRSNLTRMAPGVYYSWLDDFWPFASAQTECCRVDAATKTYLPLNAANASYMAVRKASPSCLPATMSTPPIPKENFMDLFRIFASANAGPLCSHGGGSIYRGQFSIDNNPIPVASTDLALHSSTGKSSAVTAVSYMAISNANPTQRDYIATYKQARKAAEYMSQTTGVHVWVYSIFFCFFDQYLTIVNDTFLLVGLALAAIFVLHVVYFGSFVVPLVVTAVIANVCVTVVGLMQPFGILLNGLSVVNLIIAAGISVEFCSHLARSFYFAKPTSTSGNSRAKDALHHVMLSVVFGITITKIVGLSALTLCDSRVFQKYYFCMYLTIVLSGLVHGMVLLPVLLSLADDFTGRWKRRKLV</sequence>
<feature type="transmembrane region" description="Helical" evidence="11">
    <location>
        <begin position="1319"/>
        <end position="1342"/>
    </location>
</feature>
<feature type="transmembrane region" description="Helical" evidence="11">
    <location>
        <begin position="1281"/>
        <end position="1299"/>
    </location>
</feature>
<dbReference type="SUPFAM" id="SSF82866">
    <property type="entry name" value="Multidrug efflux transporter AcrB transmembrane domain"/>
    <property type="match status" value="2"/>
</dbReference>
<evidence type="ECO:0000256" key="11">
    <source>
        <dbReference type="SAM" id="Phobius"/>
    </source>
</evidence>
<evidence type="ECO:0000256" key="5">
    <source>
        <dbReference type="ARBA" id="ARBA00022729"/>
    </source>
</evidence>
<evidence type="ECO:0000256" key="10">
    <source>
        <dbReference type="ARBA" id="ARBA00023180"/>
    </source>
</evidence>
<dbReference type="OrthoDB" id="6510177at2759"/>
<dbReference type="EMBL" id="KI913971">
    <property type="protein sequence ID" value="ETV98075.1"/>
    <property type="molecule type" value="Genomic_DNA"/>
</dbReference>
<feature type="transmembrane region" description="Helical" evidence="11">
    <location>
        <begin position="428"/>
        <end position="447"/>
    </location>
</feature>
<dbReference type="Pfam" id="PF22314">
    <property type="entry name" value="NPC1_MLD"/>
    <property type="match status" value="1"/>
</dbReference>
<protein>
    <recommendedName>
        <fullName evidence="13">SSD domain-containing protein</fullName>
    </recommendedName>
</protein>
<feature type="transmembrane region" description="Helical" evidence="11">
    <location>
        <begin position="815"/>
        <end position="834"/>
    </location>
</feature>